<gene>
    <name evidence="2" type="ORF">ISR29_06580</name>
</gene>
<evidence type="ECO:0000256" key="1">
    <source>
        <dbReference type="SAM" id="Phobius"/>
    </source>
</evidence>
<evidence type="ECO:0000313" key="2">
    <source>
        <dbReference type="EMBL" id="MBL6903847.1"/>
    </source>
</evidence>
<proteinExistence type="predicted"/>
<organism evidence="2 3">
    <name type="scientific">SAR86 cluster bacterium</name>
    <dbReference type="NCBI Taxonomy" id="2030880"/>
    <lineage>
        <taxon>Bacteria</taxon>
        <taxon>Pseudomonadati</taxon>
        <taxon>Pseudomonadota</taxon>
        <taxon>Gammaproteobacteria</taxon>
        <taxon>SAR86 cluster</taxon>
    </lineage>
</organism>
<accession>A0A937SBI0</accession>
<feature type="transmembrane region" description="Helical" evidence="1">
    <location>
        <begin position="45"/>
        <end position="64"/>
    </location>
</feature>
<keyword evidence="1" id="KW-0472">Membrane</keyword>
<sequence length="328" mass="37735">MKKDIKQTRKQGWLTLLALVVIAFAVSIGFSPLFELIQDGIASRVIGSSFGAIFVIILTMFLLNKQTEIEQESKKSERVFDEKVKIYQKILDITRDMIMDGSLTKEEINRLPFPVIRLQMLSDDEVIKSFQLVFDKLNEIYSSEDQDVVEIQDDDKNEIYQLLSNFAGECRKDLEISNAEIDPLIKENTVKTISESGKKPRDKTKFSFNGVELAKNKYVFTVIKNYIDENPELKIAEFPTKVIERTPPNQPNRKNDFEIWKTYEEAIEIHKQKGSKRYYVTGRGGDYLNDKDLVLDLADAEICISNNFGIGDMQLFIDIMQSRGIRTS</sequence>
<reference evidence="2" key="1">
    <citation type="submission" date="2020-10" db="EMBL/GenBank/DDBJ databases">
        <title>Microbiome of the Black Sea water column analyzed by genome centric metagenomics.</title>
        <authorList>
            <person name="Cabello-Yeves P.J."/>
            <person name="Callieri C."/>
            <person name="Picazo A."/>
            <person name="Mehrshad M."/>
            <person name="Haro-Moreno J.M."/>
            <person name="Roda-Garcia J."/>
            <person name="Dzembekova N."/>
            <person name="Slabakova V."/>
            <person name="Slabakova N."/>
            <person name="Moncheva S."/>
            <person name="Rodriguez-Valera F."/>
        </authorList>
    </citation>
    <scope>NUCLEOTIDE SEQUENCE</scope>
    <source>
        <strain evidence="2">BS30m-G43</strain>
    </source>
</reference>
<comment type="caution">
    <text evidence="2">The sequence shown here is derived from an EMBL/GenBank/DDBJ whole genome shotgun (WGS) entry which is preliminary data.</text>
</comment>
<dbReference type="EMBL" id="JADHSG010000024">
    <property type="protein sequence ID" value="MBL6903847.1"/>
    <property type="molecule type" value="Genomic_DNA"/>
</dbReference>
<keyword evidence="1" id="KW-0812">Transmembrane</keyword>
<protein>
    <submittedName>
        <fullName evidence="2">Uncharacterized protein</fullName>
    </submittedName>
</protein>
<keyword evidence="1" id="KW-1133">Transmembrane helix</keyword>
<dbReference type="AlphaFoldDB" id="A0A937SBI0"/>
<dbReference type="Proteomes" id="UP000705230">
    <property type="component" value="Unassembled WGS sequence"/>
</dbReference>
<name>A0A937SBI0_9GAMM</name>
<evidence type="ECO:0000313" key="3">
    <source>
        <dbReference type="Proteomes" id="UP000705230"/>
    </source>
</evidence>
<feature type="transmembrane region" description="Helical" evidence="1">
    <location>
        <begin position="12"/>
        <end position="33"/>
    </location>
</feature>